<keyword evidence="2" id="KW-1185">Reference proteome</keyword>
<comment type="caution">
    <text evidence="1">The sequence shown here is derived from an EMBL/GenBank/DDBJ whole genome shotgun (WGS) entry which is preliminary data.</text>
</comment>
<dbReference type="Proteomes" id="UP000887116">
    <property type="component" value="Unassembled WGS sequence"/>
</dbReference>
<evidence type="ECO:0000313" key="2">
    <source>
        <dbReference type="Proteomes" id="UP000887116"/>
    </source>
</evidence>
<evidence type="ECO:0000313" key="1">
    <source>
        <dbReference type="EMBL" id="GFR27171.1"/>
    </source>
</evidence>
<organism evidence="1 2">
    <name type="scientific">Trichonephila clavata</name>
    <name type="common">Joro spider</name>
    <name type="synonym">Nephila clavata</name>
    <dbReference type="NCBI Taxonomy" id="2740835"/>
    <lineage>
        <taxon>Eukaryota</taxon>
        <taxon>Metazoa</taxon>
        <taxon>Ecdysozoa</taxon>
        <taxon>Arthropoda</taxon>
        <taxon>Chelicerata</taxon>
        <taxon>Arachnida</taxon>
        <taxon>Araneae</taxon>
        <taxon>Araneomorphae</taxon>
        <taxon>Entelegynae</taxon>
        <taxon>Araneoidea</taxon>
        <taxon>Nephilidae</taxon>
        <taxon>Trichonephila</taxon>
    </lineage>
</organism>
<dbReference type="EMBL" id="BMAO01008876">
    <property type="protein sequence ID" value="GFR27171.1"/>
    <property type="molecule type" value="Genomic_DNA"/>
</dbReference>
<reference evidence="1" key="1">
    <citation type="submission" date="2020-07" db="EMBL/GenBank/DDBJ databases">
        <title>Multicomponent nature underlies the extraordinary mechanical properties of spider dragline silk.</title>
        <authorList>
            <person name="Kono N."/>
            <person name="Nakamura H."/>
            <person name="Mori M."/>
            <person name="Yoshida Y."/>
            <person name="Ohtoshi R."/>
            <person name="Malay A.D."/>
            <person name="Moran D.A.P."/>
            <person name="Tomita M."/>
            <person name="Numata K."/>
            <person name="Arakawa K."/>
        </authorList>
    </citation>
    <scope>NUCLEOTIDE SEQUENCE</scope>
</reference>
<gene>
    <name evidence="1" type="ORF">TNCT_639251</name>
</gene>
<accession>A0A8X6K230</accession>
<sequence length="118" mass="13477">MHEDAKRNRQGLVEGRDGFSDAGVRGAGQLLKASVCTASDFLAFTFGFSIPNCWCLPPRYDGLLKRSQQKRNLLCFGEKTLMVSNKFWKGKREKKVQCSRSFLKKMIAVVLRQFRLEV</sequence>
<name>A0A8X6K230_TRICU</name>
<proteinExistence type="predicted"/>
<dbReference type="OrthoDB" id="10329622at2759"/>
<dbReference type="AlphaFoldDB" id="A0A8X6K230"/>
<protein>
    <submittedName>
        <fullName evidence="1">Uncharacterized protein</fullName>
    </submittedName>
</protein>